<sequence length="142" mass="16032">MRCYQCNSAKDPNCDSRDAKDLRQYVKICQMLEGGTYIGNEPIACRKIVQSVEDLPVQTIRECAYTGDKDLNGLRKQGNKAIKLLYYQCENVDGKTSLTSIYGLLRLNQSFERKQKEQEANNISQLPATGMKARGVSRLGFL</sequence>
<name>A0A915PHD5_9BILA</name>
<dbReference type="WBParaSite" id="sdigi.contig1.g215.t1">
    <property type="protein sequence ID" value="sdigi.contig1.g215.t1"/>
    <property type="gene ID" value="sdigi.contig1.g215"/>
</dbReference>
<keyword evidence="3" id="KW-1185">Reference proteome</keyword>
<reference evidence="4" key="1">
    <citation type="submission" date="2022-11" db="UniProtKB">
        <authorList>
            <consortium name="WormBaseParasite"/>
        </authorList>
    </citation>
    <scope>IDENTIFICATION</scope>
</reference>
<dbReference type="GO" id="GO:0032222">
    <property type="term" value="P:regulation of synaptic transmission, cholinergic"/>
    <property type="evidence" value="ECO:0007669"/>
    <property type="project" value="InterPro"/>
</dbReference>
<protein>
    <submittedName>
        <fullName evidence="4">Protein quiver</fullName>
    </submittedName>
</protein>
<organism evidence="3 4">
    <name type="scientific">Setaria digitata</name>
    <dbReference type="NCBI Taxonomy" id="48799"/>
    <lineage>
        <taxon>Eukaryota</taxon>
        <taxon>Metazoa</taxon>
        <taxon>Ecdysozoa</taxon>
        <taxon>Nematoda</taxon>
        <taxon>Chromadorea</taxon>
        <taxon>Rhabditida</taxon>
        <taxon>Spirurina</taxon>
        <taxon>Spiruromorpha</taxon>
        <taxon>Filarioidea</taxon>
        <taxon>Setariidae</taxon>
        <taxon>Setaria</taxon>
    </lineage>
</organism>
<dbReference type="Pfam" id="PF17064">
    <property type="entry name" value="QVR"/>
    <property type="match status" value="1"/>
</dbReference>
<evidence type="ECO:0000313" key="3">
    <source>
        <dbReference type="Proteomes" id="UP000887581"/>
    </source>
</evidence>
<keyword evidence="1" id="KW-0732">Signal</keyword>
<evidence type="ECO:0000256" key="1">
    <source>
        <dbReference type="ARBA" id="ARBA00022729"/>
    </source>
</evidence>
<evidence type="ECO:0000256" key="2">
    <source>
        <dbReference type="ARBA" id="ARBA00023180"/>
    </source>
</evidence>
<dbReference type="InterPro" id="IPR031424">
    <property type="entry name" value="QVR-like"/>
</dbReference>
<dbReference type="GO" id="GO:0030431">
    <property type="term" value="P:sleep"/>
    <property type="evidence" value="ECO:0007669"/>
    <property type="project" value="InterPro"/>
</dbReference>
<dbReference type="AlphaFoldDB" id="A0A915PHD5"/>
<dbReference type="Proteomes" id="UP000887581">
    <property type="component" value="Unplaced"/>
</dbReference>
<proteinExistence type="predicted"/>
<evidence type="ECO:0000313" key="4">
    <source>
        <dbReference type="WBParaSite" id="sdigi.contig1.g215.t1"/>
    </source>
</evidence>
<keyword evidence="2" id="KW-0325">Glycoprotein</keyword>
<accession>A0A915PHD5</accession>